<feature type="region of interest" description="Disordered" evidence="2">
    <location>
        <begin position="1"/>
        <end position="21"/>
    </location>
</feature>
<evidence type="ECO:0000256" key="2">
    <source>
        <dbReference type="SAM" id="MobiDB-lite"/>
    </source>
</evidence>
<keyword evidence="1" id="KW-0175">Coiled coil</keyword>
<feature type="compositionally biased region" description="Basic and acidic residues" evidence="2">
    <location>
        <begin position="166"/>
        <end position="179"/>
    </location>
</feature>
<feature type="coiled-coil region" evidence="1">
    <location>
        <begin position="1059"/>
        <end position="1524"/>
    </location>
</feature>
<evidence type="ECO:0000313" key="4">
    <source>
        <dbReference type="Proteomes" id="UP000053239"/>
    </source>
</evidence>
<gene>
    <name evidence="3" type="ORF">PVNG_05217</name>
</gene>
<sequence>MSSFWSFIKSKKNDDEPKPTVAHLGEENKFYFNKELKRWVIRGEEDKVESEEKVTAPPKMSSLQNANQGYRSLMQQNKTRSARTIYAEIPGLKTIKKKSMQVQGGIVSPYMMDSAKNELSSNTTDENRSEPFGSNMFIPSVKVQEKTHVGGKSPPLAKNAGDAELEDHPKLGAKEEGEIIKGTADQKSAIETGVNDKAAEALPSGGGLMKRDSADLLKQLNGKDSKQESNLRSAEKSLFIPKTHMSSESVGNLPRESLPNSNRSNDRGGPMQESYVGIGASSESIPKGLELKGSFDSFNRPSGVNIPPKEVRSDHTVNSIKREDQSSSFYGDTGLGFSEGKGVPPLSGLPPPSGTPPLSRGPPPVAPPTGGPPPGGAVKPVYFERLERGGAKFATMPNGTYNGRAMEGSQTRAPPVMGANGRMDSWTKSNDDISRSIPVRPPPPSMFPTKTMAEGVSEQKEKALPMSGNYPGGFLPQKEKELIEHILSALKKGLTKEDEAFKGRLKLEAEKLHLAAEKESALDALYRKMSQLKSIKEESEGAEVVTASQLDEEGSATQGGEAEGEEEQSEVHNMLHLINSKNKKIKREVETFAHFCNELRRAKAKNEETIRLYKKREKKNLEILREMEEKERRRSASFKKKEKQYQEEILEGKRNLQLEIMNREEELQRATREREASLKVKEEELERAMREKEAALKEELKKVESEAERKVAVLEEELETRRAQEMEQLGGEQREVTRGELRAELRNEVVAELRGELKGEVMEELRGELRNEVVTELRGELKDGVITDLRTELKEEVAAELRTQLKDEAAGDLEKAKKLAEDNFNSKLEKYKEKMEENKNDFIKNLIVEKNGEVEALRCQLEKMKDEEICQLREEQQRALNENMEQMRQSLLEGEKQHQQHLEEVKRECELEKSREIEVLRGEVSRREEELEKQLSEEHDGRVAELEKQLSEEHEERLAQVEKQLSEEHEERLAQVEKQLSEEHEERLAQVEKQLSEEHEERLAQVEKQLSEEHEEKFSQMESSYKEKLAQMESSHEEKLAQMESSHEEKLAQVENSHEERLTQVENSHEEKLAQLRREINQMAKEKRHLELNIALLKEEKENAINRSQNLEDNLRNSEEIHNRRVNLLQEQKDKLEKEIKEVIENRRKESEQIREKFGDLLQAEINRIKKESEQKVHTYVKQYEEMSEEYETKKKEFSDLLEKANSNNKNLNKKYEENIIKINEYEGMIKMLENQTEELVRKKIEELNDEFEKKKEIFEKEKKDLLQNCMQLEESHKKMKQQLEEEINLAMQENEQNIVRITNTYESRVHEMERRCELLMSQCSELKMRNDEMMEGFCREKAQRERSMERLSSVNDELTTKNDQLATKNDQLVTQNDQLATQNDQLTFKNDQLSDNLNEVKHELTSLQGKYEQVASQNAHLKSSEKEQRKLSHRLSDLETINRDLIRVTEKERELNIKNVSIIKSLQAQIKEQTSLYKEYTDELKDEIEKLKRVTESESNLSLSQLFNENKKLKLQNEEIATKSETMSAALDSLTKRLSFIEASIRDQDYGQEVIRRADELH</sequence>
<accession>A0A0J9TVH2</accession>
<feature type="region of interest" description="Disordered" evidence="2">
    <location>
        <begin position="117"/>
        <end position="380"/>
    </location>
</feature>
<name>A0A0J9TVH2_PLAVI</name>
<organism evidence="3 4">
    <name type="scientific">Plasmodium vivax North Korean</name>
    <dbReference type="NCBI Taxonomy" id="1035514"/>
    <lineage>
        <taxon>Eukaryota</taxon>
        <taxon>Sar</taxon>
        <taxon>Alveolata</taxon>
        <taxon>Apicomplexa</taxon>
        <taxon>Aconoidasida</taxon>
        <taxon>Haemosporida</taxon>
        <taxon>Plasmodiidae</taxon>
        <taxon>Plasmodium</taxon>
        <taxon>Plasmodium (Plasmodium)</taxon>
    </lineage>
</organism>
<feature type="region of interest" description="Disordered" evidence="2">
    <location>
        <begin position="46"/>
        <end position="66"/>
    </location>
</feature>
<proteinExistence type="predicted"/>
<feature type="compositionally biased region" description="Basic and acidic residues" evidence="2">
    <location>
        <begin position="209"/>
        <end position="235"/>
    </location>
</feature>
<feature type="compositionally biased region" description="Pro residues" evidence="2">
    <location>
        <begin position="347"/>
        <end position="375"/>
    </location>
</feature>
<dbReference type="Proteomes" id="UP000053239">
    <property type="component" value="Unassembled WGS sequence"/>
</dbReference>
<dbReference type="OrthoDB" id="8918678at2759"/>
<evidence type="ECO:0000256" key="1">
    <source>
        <dbReference type="SAM" id="Coils"/>
    </source>
</evidence>
<evidence type="ECO:0000313" key="3">
    <source>
        <dbReference type="EMBL" id="KMZ99619.1"/>
    </source>
</evidence>
<protein>
    <submittedName>
        <fullName evidence="3">Stage antigen</fullName>
    </submittedName>
</protein>
<feature type="compositionally biased region" description="Basic and acidic residues" evidence="2">
    <location>
        <begin position="11"/>
        <end position="21"/>
    </location>
</feature>
<dbReference type="EMBL" id="KQ235394">
    <property type="protein sequence ID" value="KMZ99619.1"/>
    <property type="molecule type" value="Genomic_DNA"/>
</dbReference>
<reference evidence="3 4" key="1">
    <citation type="submission" date="2011-09" db="EMBL/GenBank/DDBJ databases">
        <title>The Genome Sequence of Plasmodium vivax North Korean.</title>
        <authorList>
            <consortium name="The Broad Institute Genome Sequencing Platform"/>
            <consortium name="The Broad Institute Genome Sequencing Center for Infectious Disease"/>
            <person name="Neafsey D."/>
            <person name="Carlton J."/>
            <person name="Barnwell J."/>
            <person name="Collins W."/>
            <person name="Escalante A."/>
            <person name="Mullikin J."/>
            <person name="Saul A."/>
            <person name="Guigo R."/>
            <person name="Camara F."/>
            <person name="Young S.K."/>
            <person name="Zeng Q."/>
            <person name="Gargeya S."/>
            <person name="Fitzgerald M."/>
            <person name="Haas B."/>
            <person name="Abouelleil A."/>
            <person name="Alvarado L."/>
            <person name="Arachchi H.M."/>
            <person name="Berlin A."/>
            <person name="Brown A."/>
            <person name="Chapman S.B."/>
            <person name="Chen Z."/>
            <person name="Dunbar C."/>
            <person name="Freedman E."/>
            <person name="Gearin G."/>
            <person name="Gellesch M."/>
            <person name="Goldberg J."/>
            <person name="Griggs A."/>
            <person name="Gujja S."/>
            <person name="Heiman D."/>
            <person name="Howarth C."/>
            <person name="Larson L."/>
            <person name="Lui A."/>
            <person name="MacDonald P.J.P."/>
            <person name="Montmayeur A."/>
            <person name="Murphy C."/>
            <person name="Neiman D."/>
            <person name="Pearson M."/>
            <person name="Priest M."/>
            <person name="Roberts A."/>
            <person name="Saif S."/>
            <person name="Shea T."/>
            <person name="Shenoy N."/>
            <person name="Sisk P."/>
            <person name="Stolte C."/>
            <person name="Sykes S."/>
            <person name="Wortman J."/>
            <person name="Nusbaum C."/>
            <person name="Birren B."/>
        </authorList>
    </citation>
    <scope>NUCLEOTIDE SEQUENCE [LARGE SCALE GENOMIC DNA]</scope>
    <source>
        <strain evidence="3 4">North Korean</strain>
    </source>
</reference>
<feature type="coiled-coil region" evidence="1">
    <location>
        <begin position="596"/>
        <end position="735"/>
    </location>
</feature>
<feature type="region of interest" description="Disordered" evidence="2">
    <location>
        <begin position="534"/>
        <end position="572"/>
    </location>
</feature>
<feature type="region of interest" description="Disordered" evidence="2">
    <location>
        <begin position="393"/>
        <end position="472"/>
    </location>
</feature>
<feature type="region of interest" description="Disordered" evidence="2">
    <location>
        <begin position="922"/>
        <end position="1050"/>
    </location>
</feature>
<feature type="compositionally biased region" description="Basic and acidic residues" evidence="2">
    <location>
        <begin position="309"/>
        <end position="325"/>
    </location>
</feature>